<reference evidence="5" key="1">
    <citation type="journal article" date="2017" name="Nat. Ecol. Evol.">
        <title>Genome expansion and lineage-specific genetic innovations in the forest pathogenic fungi Armillaria.</title>
        <authorList>
            <person name="Sipos G."/>
            <person name="Prasanna A.N."/>
            <person name="Walter M.C."/>
            <person name="O'Connor E."/>
            <person name="Balint B."/>
            <person name="Krizsan K."/>
            <person name="Kiss B."/>
            <person name="Hess J."/>
            <person name="Varga T."/>
            <person name="Slot J."/>
            <person name="Riley R."/>
            <person name="Boka B."/>
            <person name="Rigling D."/>
            <person name="Barry K."/>
            <person name="Lee J."/>
            <person name="Mihaltcheva S."/>
            <person name="LaButti K."/>
            <person name="Lipzen A."/>
            <person name="Waldron R."/>
            <person name="Moloney N.M."/>
            <person name="Sperisen C."/>
            <person name="Kredics L."/>
            <person name="Vagvoelgyi C."/>
            <person name="Patrignani A."/>
            <person name="Fitzpatrick D."/>
            <person name="Nagy I."/>
            <person name="Doyle S."/>
            <person name="Anderson J.B."/>
            <person name="Grigoriev I.V."/>
            <person name="Gueldener U."/>
            <person name="Muensterkoetter M."/>
            <person name="Nagy L.G."/>
        </authorList>
    </citation>
    <scope>NUCLEOTIDE SEQUENCE [LARGE SCALE GENOMIC DNA]</scope>
    <source>
        <strain evidence="5">Ar21-2</strain>
    </source>
</reference>
<evidence type="ECO:0000256" key="1">
    <source>
        <dbReference type="PROSITE-ProRule" id="PRU00047"/>
    </source>
</evidence>
<keyword evidence="1" id="KW-0862">Zinc</keyword>
<dbReference type="InterPro" id="IPR001878">
    <property type="entry name" value="Znf_CCHC"/>
</dbReference>
<dbReference type="OrthoDB" id="3018720at2759"/>
<keyword evidence="5" id="KW-1185">Reference proteome</keyword>
<name>A0A2H3CPS0_ARMGA</name>
<dbReference type="GO" id="GO:0008270">
    <property type="term" value="F:zinc ion binding"/>
    <property type="evidence" value="ECO:0007669"/>
    <property type="project" value="UniProtKB-KW"/>
</dbReference>
<feature type="compositionally biased region" description="Polar residues" evidence="2">
    <location>
        <begin position="9"/>
        <end position="20"/>
    </location>
</feature>
<dbReference type="AlphaFoldDB" id="A0A2H3CPS0"/>
<feature type="region of interest" description="Disordered" evidence="2">
    <location>
        <begin position="1"/>
        <end position="25"/>
    </location>
</feature>
<evidence type="ECO:0000259" key="3">
    <source>
        <dbReference type="PROSITE" id="PS50158"/>
    </source>
</evidence>
<dbReference type="OMA" id="IASECTH"/>
<evidence type="ECO:0000313" key="5">
    <source>
        <dbReference type="Proteomes" id="UP000217790"/>
    </source>
</evidence>
<dbReference type="Proteomes" id="UP000217790">
    <property type="component" value="Unassembled WGS sequence"/>
</dbReference>
<dbReference type="PROSITE" id="PS50158">
    <property type="entry name" value="ZF_CCHC"/>
    <property type="match status" value="1"/>
</dbReference>
<accession>A0A2H3CPS0</accession>
<dbReference type="GO" id="GO:0003676">
    <property type="term" value="F:nucleic acid binding"/>
    <property type="evidence" value="ECO:0007669"/>
    <property type="project" value="InterPro"/>
</dbReference>
<keyword evidence="1" id="KW-0479">Metal-binding</keyword>
<dbReference type="InParanoid" id="A0A2H3CPS0"/>
<keyword evidence="1" id="KW-0863">Zinc-finger</keyword>
<gene>
    <name evidence="4" type="ORF">ARMGADRAFT_813066</name>
</gene>
<evidence type="ECO:0000313" key="4">
    <source>
        <dbReference type="EMBL" id="PBK81212.1"/>
    </source>
</evidence>
<dbReference type="STRING" id="47427.A0A2H3CPS0"/>
<evidence type="ECO:0000256" key="2">
    <source>
        <dbReference type="SAM" id="MobiDB-lite"/>
    </source>
</evidence>
<organism evidence="4 5">
    <name type="scientific">Armillaria gallica</name>
    <name type="common">Bulbous honey fungus</name>
    <name type="synonym">Armillaria bulbosa</name>
    <dbReference type="NCBI Taxonomy" id="47427"/>
    <lineage>
        <taxon>Eukaryota</taxon>
        <taxon>Fungi</taxon>
        <taxon>Dikarya</taxon>
        <taxon>Basidiomycota</taxon>
        <taxon>Agaricomycotina</taxon>
        <taxon>Agaricomycetes</taxon>
        <taxon>Agaricomycetidae</taxon>
        <taxon>Agaricales</taxon>
        <taxon>Marasmiineae</taxon>
        <taxon>Physalacriaceae</taxon>
        <taxon>Armillaria</taxon>
    </lineage>
</organism>
<sequence length="340" mass="38344">MNSLRHTHQQNLLASTASKNQPKEPVTGFKFADAKAIANGGYRAVDSSFPEDIFVLARNGVSPPLTMFTSTALTDIRLGRDVTYRKFARGATSTNTRVLDTTTFPNEKDMSLAQWLTAYENFLNFISELCEGVRIFEGFVKHHQRAVTDPDIEATFEAYKEFDCDHVRPQFFTRGGIIIDVNEKDYVEGWNRVVQRVTRRATSKEIQTTVAQYIPTLNHDGKSMKTKNHPCYQPYDKSRNSFQKDSPASECVHVDYLCLRCGNKGHKANTCNQIAPSKPGRSFIVVWRGKYLYRTSNNQPVCLRHNVQGPEKCTMPPDHALHICSLCAEASHGTSACPRN</sequence>
<dbReference type="EMBL" id="KZ293733">
    <property type="protein sequence ID" value="PBK81212.1"/>
    <property type="molecule type" value="Genomic_DNA"/>
</dbReference>
<feature type="domain" description="CCHC-type" evidence="3">
    <location>
        <begin position="258"/>
        <end position="273"/>
    </location>
</feature>
<protein>
    <recommendedName>
        <fullName evidence="3">CCHC-type domain-containing protein</fullName>
    </recommendedName>
</protein>
<proteinExistence type="predicted"/>